<dbReference type="AlphaFoldDB" id="A0A0L0BYN8"/>
<organism evidence="11 12">
    <name type="scientific">Lucilia cuprina</name>
    <name type="common">Green bottle fly</name>
    <name type="synonym">Australian sheep blowfly</name>
    <dbReference type="NCBI Taxonomy" id="7375"/>
    <lineage>
        <taxon>Eukaryota</taxon>
        <taxon>Metazoa</taxon>
        <taxon>Ecdysozoa</taxon>
        <taxon>Arthropoda</taxon>
        <taxon>Hexapoda</taxon>
        <taxon>Insecta</taxon>
        <taxon>Pterygota</taxon>
        <taxon>Neoptera</taxon>
        <taxon>Endopterygota</taxon>
        <taxon>Diptera</taxon>
        <taxon>Brachycera</taxon>
        <taxon>Muscomorpha</taxon>
        <taxon>Oestroidea</taxon>
        <taxon>Calliphoridae</taxon>
        <taxon>Luciliinae</taxon>
        <taxon>Lucilia</taxon>
    </lineage>
</organism>
<evidence type="ECO:0000256" key="3">
    <source>
        <dbReference type="ARBA" id="ARBA00022946"/>
    </source>
</evidence>
<keyword evidence="6 9" id="KW-0687">Ribonucleoprotein</keyword>
<gene>
    <name evidence="11" type="ORF">FF38_07818</name>
</gene>
<keyword evidence="4 9" id="KW-0689">Ribosomal protein</keyword>
<comment type="caution">
    <text evidence="11">The sequence shown here is derived from an EMBL/GenBank/DDBJ whole genome shotgun (WGS) entry which is preliminary data.</text>
</comment>
<dbReference type="PANTHER" id="PTHR46685:SF1">
    <property type="entry name" value="SMALL RIBOSOMAL SUBUNIT PROTEIN US15M"/>
    <property type="match status" value="1"/>
</dbReference>
<comment type="subcellular location">
    <subcellularLocation>
        <location evidence="1">Mitochondrion</location>
    </subcellularLocation>
</comment>
<evidence type="ECO:0000256" key="4">
    <source>
        <dbReference type="ARBA" id="ARBA00022980"/>
    </source>
</evidence>
<dbReference type="InterPro" id="IPR000589">
    <property type="entry name" value="Ribosomal_uS15"/>
</dbReference>
<dbReference type="GO" id="GO:0032543">
    <property type="term" value="P:mitochondrial translation"/>
    <property type="evidence" value="ECO:0007669"/>
    <property type="project" value="TreeGrafter"/>
</dbReference>
<evidence type="ECO:0000256" key="1">
    <source>
        <dbReference type="ARBA" id="ARBA00004173"/>
    </source>
</evidence>
<dbReference type="InterPro" id="IPR009068">
    <property type="entry name" value="uS15_NS1_RNA-bd_sf"/>
</dbReference>
<dbReference type="HAMAP" id="MF_01343_B">
    <property type="entry name" value="Ribosomal_uS15_B"/>
    <property type="match status" value="1"/>
</dbReference>
<sequence>MNITPLLRTGTLIANRQLVRQYAFKSDLKIKWVRPEKIQSIDPAKSGDCSKLPAVNGQTLMKGFDKSKELETADAMVRSLFELGNNPNYLTTNYYREQMIKEVQRHPLDFGSMEARLARMTATIRRYQEYMLEHPRDKKRKVQLKELIEKRKKFLKYLRRWDYRRFEWILEKLDLVYKPPPVEFHWITRKESLQKLTDIHCEQLKQERLNEYRKTLEEQQIPFLEDAIKKMEFIRQEQIDLDIPVTVTKEEIEEHKKQLEELKLFREETKAAAKKDELIKY</sequence>
<dbReference type="InterPro" id="IPR005290">
    <property type="entry name" value="Ribosomal_uS15_bac-type"/>
</dbReference>
<comment type="similarity">
    <text evidence="2 9">Belongs to the universal ribosomal protein uS15 family.</text>
</comment>
<feature type="coiled-coil region" evidence="10">
    <location>
        <begin position="245"/>
        <end position="272"/>
    </location>
</feature>
<evidence type="ECO:0000256" key="6">
    <source>
        <dbReference type="ARBA" id="ARBA00023274"/>
    </source>
</evidence>
<dbReference type="GO" id="GO:0005763">
    <property type="term" value="C:mitochondrial small ribosomal subunit"/>
    <property type="evidence" value="ECO:0007669"/>
    <property type="project" value="TreeGrafter"/>
</dbReference>
<evidence type="ECO:0000256" key="2">
    <source>
        <dbReference type="ARBA" id="ARBA00008434"/>
    </source>
</evidence>
<dbReference type="InterPro" id="IPR052137">
    <property type="entry name" value="uS15_ribosomal"/>
</dbReference>
<dbReference type="STRING" id="7375.A0A0L0BYN8"/>
<keyword evidence="3" id="KW-0809">Transit peptide</keyword>
<dbReference type="GO" id="GO:0003723">
    <property type="term" value="F:RNA binding"/>
    <property type="evidence" value="ECO:0007669"/>
    <property type="project" value="TreeGrafter"/>
</dbReference>
<name>A0A0L0BYN8_LUCCU</name>
<evidence type="ECO:0000256" key="10">
    <source>
        <dbReference type="SAM" id="Coils"/>
    </source>
</evidence>
<evidence type="ECO:0000256" key="9">
    <source>
        <dbReference type="RuleBase" id="RU003919"/>
    </source>
</evidence>
<dbReference type="Gene3D" id="1.10.287.10">
    <property type="entry name" value="S15/NS1, RNA-binding"/>
    <property type="match status" value="1"/>
</dbReference>
<evidence type="ECO:0000256" key="7">
    <source>
        <dbReference type="ARBA" id="ARBA00035249"/>
    </source>
</evidence>
<evidence type="ECO:0000256" key="5">
    <source>
        <dbReference type="ARBA" id="ARBA00023128"/>
    </source>
</evidence>
<dbReference type="PANTHER" id="PTHR46685">
    <property type="entry name" value="28S RIBOSOMAL PROTEIN S15, MITOCHONDRIAL"/>
    <property type="match status" value="1"/>
</dbReference>
<dbReference type="Proteomes" id="UP000037069">
    <property type="component" value="Unassembled WGS sequence"/>
</dbReference>
<evidence type="ECO:0000256" key="8">
    <source>
        <dbReference type="ARBA" id="ARBA00035528"/>
    </source>
</evidence>
<evidence type="ECO:0000313" key="11">
    <source>
        <dbReference type="EMBL" id="KNC25096.1"/>
    </source>
</evidence>
<dbReference type="OMA" id="QEQISCD"/>
<keyword evidence="5" id="KW-0496">Mitochondrion</keyword>
<proteinExistence type="inferred from homology"/>
<dbReference type="SMART" id="SM01387">
    <property type="entry name" value="Ribosomal_S15"/>
    <property type="match status" value="1"/>
</dbReference>
<dbReference type="EMBL" id="JRES01001157">
    <property type="protein sequence ID" value="KNC25096.1"/>
    <property type="molecule type" value="Genomic_DNA"/>
</dbReference>
<dbReference type="Pfam" id="PF00312">
    <property type="entry name" value="Ribosomal_S15"/>
    <property type="match status" value="1"/>
</dbReference>
<protein>
    <recommendedName>
        <fullName evidence="7">Small ribosomal subunit protein uS15m</fullName>
    </recommendedName>
    <alternativeName>
        <fullName evidence="8">28S ribosomal protein S15, mitochondrial</fullName>
    </alternativeName>
</protein>
<dbReference type="GO" id="GO:0003735">
    <property type="term" value="F:structural constituent of ribosome"/>
    <property type="evidence" value="ECO:0007669"/>
    <property type="project" value="InterPro"/>
</dbReference>
<keyword evidence="12" id="KW-1185">Reference proteome</keyword>
<dbReference type="OrthoDB" id="441444at2759"/>
<accession>A0A0L0BYN8</accession>
<reference evidence="11 12" key="1">
    <citation type="journal article" date="2015" name="Nat. Commun.">
        <title>Lucilia cuprina genome unlocks parasitic fly biology to underpin future interventions.</title>
        <authorList>
            <person name="Anstead C.A."/>
            <person name="Korhonen P.K."/>
            <person name="Young N.D."/>
            <person name="Hall R.S."/>
            <person name="Jex A.R."/>
            <person name="Murali S.C."/>
            <person name="Hughes D.S."/>
            <person name="Lee S.F."/>
            <person name="Perry T."/>
            <person name="Stroehlein A.J."/>
            <person name="Ansell B.R."/>
            <person name="Breugelmans B."/>
            <person name="Hofmann A."/>
            <person name="Qu J."/>
            <person name="Dugan S."/>
            <person name="Lee S.L."/>
            <person name="Chao H."/>
            <person name="Dinh H."/>
            <person name="Han Y."/>
            <person name="Doddapaneni H.V."/>
            <person name="Worley K.C."/>
            <person name="Muzny D.M."/>
            <person name="Ioannidis P."/>
            <person name="Waterhouse R.M."/>
            <person name="Zdobnov E.M."/>
            <person name="James P.J."/>
            <person name="Bagnall N.H."/>
            <person name="Kotze A.C."/>
            <person name="Gibbs R.A."/>
            <person name="Richards S."/>
            <person name="Batterham P."/>
            <person name="Gasser R.B."/>
        </authorList>
    </citation>
    <scope>NUCLEOTIDE SEQUENCE [LARGE SCALE GENOMIC DNA]</scope>
    <source>
        <strain evidence="11 12">LS</strain>
        <tissue evidence="11">Full body</tissue>
    </source>
</reference>
<dbReference type="CDD" id="cd00677">
    <property type="entry name" value="S15_NS1_EPRS_RNA-bind"/>
    <property type="match status" value="1"/>
</dbReference>
<keyword evidence="10" id="KW-0175">Coiled coil</keyword>
<dbReference type="SUPFAM" id="SSF47060">
    <property type="entry name" value="S15/NS1 RNA-binding domain"/>
    <property type="match status" value="1"/>
</dbReference>
<evidence type="ECO:0000313" key="12">
    <source>
        <dbReference type="Proteomes" id="UP000037069"/>
    </source>
</evidence>